<evidence type="ECO:0000313" key="2">
    <source>
        <dbReference type="Proteomes" id="UP000250235"/>
    </source>
</evidence>
<name>A0A2Z7A7J2_9LAMI</name>
<accession>A0A2Z7A7J2</accession>
<evidence type="ECO:0000313" key="1">
    <source>
        <dbReference type="EMBL" id="KZV17543.1"/>
    </source>
</evidence>
<proteinExistence type="predicted"/>
<organism evidence="1 2">
    <name type="scientific">Dorcoceras hygrometricum</name>
    <dbReference type="NCBI Taxonomy" id="472368"/>
    <lineage>
        <taxon>Eukaryota</taxon>
        <taxon>Viridiplantae</taxon>
        <taxon>Streptophyta</taxon>
        <taxon>Embryophyta</taxon>
        <taxon>Tracheophyta</taxon>
        <taxon>Spermatophyta</taxon>
        <taxon>Magnoliopsida</taxon>
        <taxon>eudicotyledons</taxon>
        <taxon>Gunneridae</taxon>
        <taxon>Pentapetalae</taxon>
        <taxon>asterids</taxon>
        <taxon>lamiids</taxon>
        <taxon>Lamiales</taxon>
        <taxon>Gesneriaceae</taxon>
        <taxon>Didymocarpoideae</taxon>
        <taxon>Trichosporeae</taxon>
        <taxon>Loxocarpinae</taxon>
        <taxon>Dorcoceras</taxon>
    </lineage>
</organism>
<keyword evidence="2" id="KW-1185">Reference proteome</keyword>
<reference evidence="1 2" key="1">
    <citation type="journal article" date="2015" name="Proc. Natl. Acad. Sci. U.S.A.">
        <title>The resurrection genome of Boea hygrometrica: A blueprint for survival of dehydration.</title>
        <authorList>
            <person name="Xiao L."/>
            <person name="Yang G."/>
            <person name="Zhang L."/>
            <person name="Yang X."/>
            <person name="Zhao S."/>
            <person name="Ji Z."/>
            <person name="Zhou Q."/>
            <person name="Hu M."/>
            <person name="Wang Y."/>
            <person name="Chen M."/>
            <person name="Xu Y."/>
            <person name="Jin H."/>
            <person name="Xiao X."/>
            <person name="Hu G."/>
            <person name="Bao F."/>
            <person name="Hu Y."/>
            <person name="Wan P."/>
            <person name="Li L."/>
            <person name="Deng X."/>
            <person name="Kuang T."/>
            <person name="Xiang C."/>
            <person name="Zhu J.K."/>
            <person name="Oliver M.J."/>
            <person name="He Y."/>
        </authorList>
    </citation>
    <scope>NUCLEOTIDE SEQUENCE [LARGE SCALE GENOMIC DNA]</scope>
    <source>
        <strain evidence="2">cv. XS01</strain>
    </source>
</reference>
<dbReference type="Proteomes" id="UP000250235">
    <property type="component" value="Unassembled WGS sequence"/>
</dbReference>
<sequence>MHPRLVKYNAVALDWISLLIADVTADFIIADPALALLFTTADCDDITADVIIADSRSCASSQLLILDFFQSAILTSSLLLAASSSRHADVIIAESRFLFASIQQLLFTEPYLIRFLVVDSSDKSENGSVGLLLMRRFVWISFSNVFLKLVRWWICVARTQFVVIVAQRIELLHLHTRIILLSSVFLAMHVLLIGEYQDAVFEDERVVPVYLGGNLLAGFDSRSERKYQDAVFEDERVVPVYLGGNLLAGFDSRSERSG</sequence>
<dbReference type="AlphaFoldDB" id="A0A2Z7A7J2"/>
<protein>
    <submittedName>
        <fullName evidence="1">Uncharacterized protein</fullName>
    </submittedName>
</protein>
<gene>
    <name evidence="1" type="ORF">F511_40137</name>
</gene>
<dbReference type="EMBL" id="KV018157">
    <property type="protein sequence ID" value="KZV17543.1"/>
    <property type="molecule type" value="Genomic_DNA"/>
</dbReference>